<sequence>MASPADSVSSASMPPPASPASNAAVNALTLQLETATCSAPRAAIKPRGVSSAAAQQARRQRHLEAQQQRKRDFTAHLRRLTAFEAALSDSESDSASDTELDEDTAVAKDETKMMTTDASKPSACGSQQSIWSQPHAQQSAKKPQRKQKQRRRRPLMEGELMQSLPDDLADAWYAALYPVGKRCWVVATAGCTVSRLRNGSLLAKFESSLPAGSRAYRGNRSADYCILDCIYVERTFTYYVLDLMCWKGHPFFDCDTEFRQFWLQTQLAELDPLRPGSGSFYSFTALPAAPATPEHLRALLQQAMAATAAATTFAATMDAVTTTATATTGHAMDAEAEAEVETEARLGTVAHAALPPTSSAVAPSVHGALFSPTRPDGLMLVHRQTRYVLGHTPLCGWLPVDDAAAILARHGILSSPATCSSLSS</sequence>
<dbReference type="PANTHER" id="PTHR13403:SF6">
    <property type="entry name" value="SNURPORTIN-1"/>
    <property type="match status" value="1"/>
</dbReference>
<feature type="region of interest" description="Disordered" evidence="10">
    <location>
        <begin position="86"/>
        <end position="158"/>
    </location>
</feature>
<evidence type="ECO:0000256" key="4">
    <source>
        <dbReference type="ARBA" id="ARBA00007540"/>
    </source>
</evidence>
<feature type="compositionally biased region" description="Polar residues" evidence="10">
    <location>
        <begin position="113"/>
        <end position="135"/>
    </location>
</feature>
<dbReference type="EMBL" id="KZ992622">
    <property type="protein sequence ID" value="RKP08238.1"/>
    <property type="molecule type" value="Genomic_DNA"/>
</dbReference>
<dbReference type="InterPro" id="IPR017336">
    <property type="entry name" value="Snurportin-1"/>
</dbReference>
<dbReference type="InterPro" id="IPR047857">
    <property type="entry name" value="Snurportin1_C"/>
</dbReference>
<feature type="compositionally biased region" description="Basic and acidic residues" evidence="10">
    <location>
        <begin position="62"/>
        <end position="71"/>
    </location>
</feature>
<dbReference type="Proteomes" id="UP000271241">
    <property type="component" value="Unassembled WGS sequence"/>
</dbReference>
<dbReference type="Pfam" id="PF21974">
    <property type="entry name" value="SPN1_m3Gcap_bd"/>
    <property type="match status" value="1"/>
</dbReference>
<dbReference type="CDD" id="cd09232">
    <property type="entry name" value="Snurportin-1_C"/>
    <property type="match status" value="1"/>
</dbReference>
<evidence type="ECO:0000259" key="11">
    <source>
        <dbReference type="Pfam" id="PF21974"/>
    </source>
</evidence>
<evidence type="ECO:0000313" key="12">
    <source>
        <dbReference type="EMBL" id="RKP08238.1"/>
    </source>
</evidence>
<evidence type="ECO:0000256" key="3">
    <source>
        <dbReference type="ARBA" id="ARBA00004496"/>
    </source>
</evidence>
<evidence type="ECO:0000256" key="9">
    <source>
        <dbReference type="ARBA" id="ARBA00023242"/>
    </source>
</evidence>
<feature type="compositionally biased region" description="Acidic residues" evidence="10">
    <location>
        <begin position="90"/>
        <end position="104"/>
    </location>
</feature>
<dbReference type="GO" id="GO:0003723">
    <property type="term" value="F:RNA binding"/>
    <property type="evidence" value="ECO:0007669"/>
    <property type="project" value="UniProtKB-KW"/>
</dbReference>
<accession>A0A4P9XQD8</accession>
<dbReference type="OrthoDB" id="10003593at2759"/>
<keyword evidence="13" id="KW-1185">Reference proteome</keyword>
<comment type="similarity">
    <text evidence="4">Belongs to the snurportin family.</text>
</comment>
<dbReference type="GO" id="GO:0005737">
    <property type="term" value="C:cytoplasm"/>
    <property type="evidence" value="ECO:0007669"/>
    <property type="project" value="UniProtKB-SubCell"/>
</dbReference>
<feature type="compositionally biased region" description="Low complexity" evidence="10">
    <location>
        <begin position="1"/>
        <end position="12"/>
    </location>
</feature>
<gene>
    <name evidence="12" type="ORF">THASP1DRAFT_23730</name>
</gene>
<organism evidence="12 13">
    <name type="scientific">Thamnocephalis sphaerospora</name>
    <dbReference type="NCBI Taxonomy" id="78915"/>
    <lineage>
        <taxon>Eukaryota</taxon>
        <taxon>Fungi</taxon>
        <taxon>Fungi incertae sedis</taxon>
        <taxon>Zoopagomycota</taxon>
        <taxon>Zoopagomycotina</taxon>
        <taxon>Zoopagomycetes</taxon>
        <taxon>Zoopagales</taxon>
        <taxon>Sigmoideomycetaceae</taxon>
        <taxon>Thamnocephalis</taxon>
    </lineage>
</organism>
<feature type="region of interest" description="Disordered" evidence="10">
    <location>
        <begin position="1"/>
        <end position="21"/>
    </location>
</feature>
<comment type="subcellular location">
    <subcellularLocation>
        <location evidence="3">Cytoplasm</location>
    </subcellularLocation>
    <subcellularLocation>
        <location evidence="2">Nucleus</location>
    </subcellularLocation>
</comment>
<feature type="domain" description="Snurportin-1 m3G cap-binding" evidence="11">
    <location>
        <begin position="155"/>
        <end position="304"/>
    </location>
</feature>
<comment type="function">
    <text evidence="1">Functions as an U snRNP-specific nuclear import adapter. Involved in the trimethylguanosine (m3G)-cap-dependent nuclear import of U snRNPs. Binds specifically to the terminal m3G-cap U snRNAs.</text>
</comment>
<keyword evidence="8" id="KW-0694">RNA-binding</keyword>
<evidence type="ECO:0000256" key="8">
    <source>
        <dbReference type="ARBA" id="ARBA00022884"/>
    </source>
</evidence>
<evidence type="ECO:0000256" key="10">
    <source>
        <dbReference type="SAM" id="MobiDB-lite"/>
    </source>
</evidence>
<dbReference type="STRING" id="78915.A0A4P9XQD8"/>
<evidence type="ECO:0000256" key="2">
    <source>
        <dbReference type="ARBA" id="ARBA00004123"/>
    </source>
</evidence>
<feature type="compositionally biased region" description="Basic residues" evidence="10">
    <location>
        <begin position="142"/>
        <end position="153"/>
    </location>
</feature>
<proteinExistence type="inferred from homology"/>
<dbReference type="Gene3D" id="3.30.470.30">
    <property type="entry name" value="DNA ligase/mRNA capping enzyme"/>
    <property type="match status" value="1"/>
</dbReference>
<dbReference type="GO" id="GO:0061015">
    <property type="term" value="P:snRNA import into nucleus"/>
    <property type="evidence" value="ECO:0007669"/>
    <property type="project" value="InterPro"/>
</dbReference>
<keyword evidence="9" id="KW-0539">Nucleus</keyword>
<reference evidence="13" key="1">
    <citation type="journal article" date="2018" name="Nat. Microbiol.">
        <title>Leveraging single-cell genomics to expand the fungal tree of life.</title>
        <authorList>
            <person name="Ahrendt S.R."/>
            <person name="Quandt C.A."/>
            <person name="Ciobanu D."/>
            <person name="Clum A."/>
            <person name="Salamov A."/>
            <person name="Andreopoulos B."/>
            <person name="Cheng J.F."/>
            <person name="Woyke T."/>
            <person name="Pelin A."/>
            <person name="Henrissat B."/>
            <person name="Reynolds N.K."/>
            <person name="Benny G.L."/>
            <person name="Smith M.E."/>
            <person name="James T.Y."/>
            <person name="Grigoriev I.V."/>
        </authorList>
    </citation>
    <scope>NUCLEOTIDE SEQUENCE [LARGE SCALE GENOMIC DNA]</scope>
    <source>
        <strain evidence="13">RSA 1356</strain>
    </source>
</reference>
<evidence type="ECO:0000256" key="7">
    <source>
        <dbReference type="ARBA" id="ARBA00022490"/>
    </source>
</evidence>
<protein>
    <recommendedName>
        <fullName evidence="5">Snurportin-1</fullName>
    </recommendedName>
</protein>
<evidence type="ECO:0000313" key="13">
    <source>
        <dbReference type="Proteomes" id="UP000271241"/>
    </source>
</evidence>
<dbReference type="SUPFAM" id="SSF56091">
    <property type="entry name" value="DNA ligase/mRNA capping enzyme, catalytic domain"/>
    <property type="match status" value="1"/>
</dbReference>
<keyword evidence="6" id="KW-0813">Transport</keyword>
<keyword evidence="7" id="KW-0963">Cytoplasm</keyword>
<dbReference type="PANTHER" id="PTHR13403">
    <property type="entry name" value="SNURPORTIN1 RNUT1 PROTEIN RNA, U TRANSPORTER 1"/>
    <property type="match status" value="1"/>
</dbReference>
<dbReference type="AlphaFoldDB" id="A0A4P9XQD8"/>
<name>A0A4P9XQD8_9FUNG</name>
<dbReference type="GO" id="GO:0005634">
    <property type="term" value="C:nucleus"/>
    <property type="evidence" value="ECO:0007669"/>
    <property type="project" value="UniProtKB-SubCell"/>
</dbReference>
<evidence type="ECO:0000256" key="5">
    <source>
        <dbReference type="ARBA" id="ARBA00016034"/>
    </source>
</evidence>
<evidence type="ECO:0000256" key="1">
    <source>
        <dbReference type="ARBA" id="ARBA00003975"/>
    </source>
</evidence>
<evidence type="ECO:0000256" key="6">
    <source>
        <dbReference type="ARBA" id="ARBA00022448"/>
    </source>
</evidence>
<feature type="region of interest" description="Disordered" evidence="10">
    <location>
        <begin position="39"/>
        <end position="71"/>
    </location>
</feature>